<feature type="region of interest" description="Disordered" evidence="8">
    <location>
        <begin position="229"/>
        <end position="255"/>
    </location>
</feature>
<dbReference type="GO" id="GO:0005762">
    <property type="term" value="C:mitochondrial large ribosomal subunit"/>
    <property type="evidence" value="ECO:0007669"/>
    <property type="project" value="TreeGrafter"/>
</dbReference>
<name>A0A8K0XA73_9PEZI</name>
<evidence type="ECO:0000256" key="1">
    <source>
        <dbReference type="ARBA" id="ARBA00004173"/>
    </source>
</evidence>
<dbReference type="GO" id="GO:0003735">
    <property type="term" value="F:structural constituent of ribosome"/>
    <property type="evidence" value="ECO:0007669"/>
    <property type="project" value="InterPro"/>
</dbReference>
<keyword evidence="4" id="KW-0496">Mitochondrion</keyword>
<dbReference type="InterPro" id="IPR010729">
    <property type="entry name" value="Ribosomal_uL29_mit"/>
</dbReference>
<evidence type="ECO:0000313" key="9">
    <source>
        <dbReference type="EMBL" id="KAH7375875.1"/>
    </source>
</evidence>
<keyword evidence="10" id="KW-1185">Reference proteome</keyword>
<evidence type="ECO:0000256" key="6">
    <source>
        <dbReference type="ARBA" id="ARBA00035289"/>
    </source>
</evidence>
<dbReference type="GO" id="GO:0032543">
    <property type="term" value="P:mitochondrial translation"/>
    <property type="evidence" value="ECO:0007669"/>
    <property type="project" value="TreeGrafter"/>
</dbReference>
<keyword evidence="5" id="KW-0687">Ribonucleoprotein</keyword>
<feature type="region of interest" description="Disordered" evidence="8">
    <location>
        <begin position="45"/>
        <end position="78"/>
    </location>
</feature>
<protein>
    <recommendedName>
        <fullName evidence="6">Large ribosomal subunit protein uL29m</fullName>
    </recommendedName>
    <alternativeName>
        <fullName evidence="7">54S ribosomal protein L4, mitochondrial</fullName>
    </alternativeName>
</protein>
<dbReference type="EMBL" id="JAGPXD010000001">
    <property type="protein sequence ID" value="KAH7375875.1"/>
    <property type="molecule type" value="Genomic_DNA"/>
</dbReference>
<evidence type="ECO:0000256" key="7">
    <source>
        <dbReference type="ARBA" id="ARBA00035399"/>
    </source>
</evidence>
<sequence>MASSSSMRPAAGHLLRLVEGRPRLIGSAAPSFLAAAAPFSTSASRCARKTRDNNRIRGVSPLRRTGPREPLSVSWEDIPRPTDYKPQIKTDENHPLWAFFPQKGKLINTPAEDQAHGRPWKVEELRKKSWEDLHALWWACCRERNRISTSNAERARTKLGFGEHEAIERDHVVQRTMKGIKHVLTERYYLWEDAYQLAQEDPEINLTGKGPAYTPRYDAENGGDYLVQEAEAEAKADPSTISSESKVAHEQAPKL</sequence>
<proteinExistence type="inferred from homology"/>
<comment type="subcellular location">
    <subcellularLocation>
        <location evidence="1">Mitochondrion</location>
    </subcellularLocation>
</comment>
<evidence type="ECO:0000256" key="2">
    <source>
        <dbReference type="ARBA" id="ARBA00009254"/>
    </source>
</evidence>
<dbReference type="Gene3D" id="6.10.330.20">
    <property type="match status" value="1"/>
</dbReference>
<dbReference type="Proteomes" id="UP000813385">
    <property type="component" value="Unassembled WGS sequence"/>
</dbReference>
<dbReference type="Pfam" id="PF06984">
    <property type="entry name" value="MRP-L47"/>
    <property type="match status" value="1"/>
</dbReference>
<evidence type="ECO:0000256" key="4">
    <source>
        <dbReference type="ARBA" id="ARBA00023128"/>
    </source>
</evidence>
<evidence type="ECO:0000256" key="8">
    <source>
        <dbReference type="SAM" id="MobiDB-lite"/>
    </source>
</evidence>
<dbReference type="PANTHER" id="PTHR21183:SF18">
    <property type="entry name" value="LARGE RIBOSOMAL SUBUNIT PROTEIN UL29M"/>
    <property type="match status" value="1"/>
</dbReference>
<organism evidence="9 10">
    <name type="scientific">Plectosphaerella cucumerina</name>
    <dbReference type="NCBI Taxonomy" id="40658"/>
    <lineage>
        <taxon>Eukaryota</taxon>
        <taxon>Fungi</taxon>
        <taxon>Dikarya</taxon>
        <taxon>Ascomycota</taxon>
        <taxon>Pezizomycotina</taxon>
        <taxon>Sordariomycetes</taxon>
        <taxon>Hypocreomycetidae</taxon>
        <taxon>Glomerellales</taxon>
        <taxon>Plectosphaerellaceae</taxon>
        <taxon>Plectosphaerella</taxon>
    </lineage>
</organism>
<comment type="similarity">
    <text evidence="2">Belongs to the universal ribosomal protein uL29 family.</text>
</comment>
<evidence type="ECO:0000313" key="10">
    <source>
        <dbReference type="Proteomes" id="UP000813385"/>
    </source>
</evidence>
<accession>A0A8K0XA73</accession>
<reference evidence="9" key="1">
    <citation type="journal article" date="2021" name="Nat. Commun.">
        <title>Genetic determinants of endophytism in the Arabidopsis root mycobiome.</title>
        <authorList>
            <person name="Mesny F."/>
            <person name="Miyauchi S."/>
            <person name="Thiergart T."/>
            <person name="Pickel B."/>
            <person name="Atanasova L."/>
            <person name="Karlsson M."/>
            <person name="Huettel B."/>
            <person name="Barry K.W."/>
            <person name="Haridas S."/>
            <person name="Chen C."/>
            <person name="Bauer D."/>
            <person name="Andreopoulos W."/>
            <person name="Pangilinan J."/>
            <person name="LaButti K."/>
            <person name="Riley R."/>
            <person name="Lipzen A."/>
            <person name="Clum A."/>
            <person name="Drula E."/>
            <person name="Henrissat B."/>
            <person name="Kohler A."/>
            <person name="Grigoriev I.V."/>
            <person name="Martin F.M."/>
            <person name="Hacquard S."/>
        </authorList>
    </citation>
    <scope>NUCLEOTIDE SEQUENCE</scope>
    <source>
        <strain evidence="9">MPI-CAGE-AT-0016</strain>
    </source>
</reference>
<dbReference type="AlphaFoldDB" id="A0A8K0XA73"/>
<comment type="caution">
    <text evidence="9">The sequence shown here is derived from an EMBL/GenBank/DDBJ whole genome shotgun (WGS) entry which is preliminary data.</text>
</comment>
<feature type="compositionally biased region" description="Basic and acidic residues" evidence="8">
    <location>
        <begin position="246"/>
        <end position="255"/>
    </location>
</feature>
<keyword evidence="3 9" id="KW-0689">Ribosomal protein</keyword>
<evidence type="ECO:0000256" key="5">
    <source>
        <dbReference type="ARBA" id="ARBA00023274"/>
    </source>
</evidence>
<dbReference type="PANTHER" id="PTHR21183">
    <property type="entry name" value="RIBOSOMAL PROTEIN L47, MITOCHONDRIAL-RELATED"/>
    <property type="match status" value="1"/>
</dbReference>
<gene>
    <name evidence="9" type="ORF">B0T11DRAFT_323842</name>
</gene>
<evidence type="ECO:0000256" key="3">
    <source>
        <dbReference type="ARBA" id="ARBA00022980"/>
    </source>
</evidence>
<dbReference type="OrthoDB" id="270763at2759"/>
<dbReference type="InterPro" id="IPR038340">
    <property type="entry name" value="MRP-L47_sf"/>
</dbReference>